<feature type="compositionally biased region" description="Polar residues" evidence="11">
    <location>
        <begin position="238"/>
        <end position="247"/>
    </location>
</feature>
<keyword evidence="8" id="KW-0539">Nucleus</keyword>
<dbReference type="Gene3D" id="1.25.40.510">
    <property type="entry name" value="GLE1-like"/>
    <property type="match status" value="1"/>
</dbReference>
<dbReference type="Pfam" id="PF07817">
    <property type="entry name" value="GLE1"/>
    <property type="match status" value="1"/>
</dbReference>
<name>A0ABR4ADF0_9LECA</name>
<evidence type="ECO:0000256" key="8">
    <source>
        <dbReference type="ARBA" id="ARBA00023242"/>
    </source>
</evidence>
<feature type="compositionally biased region" description="Basic and acidic residues" evidence="11">
    <location>
        <begin position="190"/>
        <end position="210"/>
    </location>
</feature>
<dbReference type="InterPro" id="IPR012476">
    <property type="entry name" value="GLE1"/>
</dbReference>
<keyword evidence="4" id="KW-0509">mRNA transport</keyword>
<accession>A0ABR4ADF0</accession>
<feature type="compositionally biased region" description="Basic and acidic residues" evidence="11">
    <location>
        <begin position="122"/>
        <end position="154"/>
    </location>
</feature>
<dbReference type="PANTHER" id="PTHR12960">
    <property type="entry name" value="GLE-1-RELATED"/>
    <property type="match status" value="1"/>
</dbReference>
<keyword evidence="6" id="KW-0811">Translocation</keyword>
<evidence type="ECO:0000256" key="10">
    <source>
        <dbReference type="ARBA" id="ARBA00029983"/>
    </source>
</evidence>
<keyword evidence="3" id="KW-0813">Transport</keyword>
<keyword evidence="7" id="KW-0906">Nuclear pore complex</keyword>
<evidence type="ECO:0000256" key="5">
    <source>
        <dbReference type="ARBA" id="ARBA00022927"/>
    </source>
</evidence>
<proteinExistence type="inferred from homology"/>
<dbReference type="Proteomes" id="UP001590950">
    <property type="component" value="Unassembled WGS sequence"/>
</dbReference>
<comment type="caution">
    <text evidence="12">The sequence shown here is derived from an EMBL/GenBank/DDBJ whole genome shotgun (WGS) entry which is preliminary data.</text>
</comment>
<comment type="similarity">
    <text evidence="2">Belongs to the GLE1 family.</text>
</comment>
<feature type="region of interest" description="Disordered" evidence="11">
    <location>
        <begin position="190"/>
        <end position="248"/>
    </location>
</feature>
<dbReference type="InterPro" id="IPR038506">
    <property type="entry name" value="GLE1-like_sf"/>
</dbReference>
<evidence type="ECO:0000313" key="13">
    <source>
        <dbReference type="Proteomes" id="UP001590950"/>
    </source>
</evidence>
<dbReference type="EMBL" id="JBEFKJ010000013">
    <property type="protein sequence ID" value="KAL2042861.1"/>
    <property type="molecule type" value="Genomic_DNA"/>
</dbReference>
<evidence type="ECO:0000256" key="6">
    <source>
        <dbReference type="ARBA" id="ARBA00023010"/>
    </source>
</evidence>
<comment type="subcellular location">
    <subcellularLocation>
        <location evidence="1">Nucleus</location>
        <location evidence="1">Nuclear pore complex</location>
    </subcellularLocation>
</comment>
<feature type="region of interest" description="Disordered" evidence="11">
    <location>
        <begin position="119"/>
        <end position="154"/>
    </location>
</feature>
<gene>
    <name evidence="12" type="ORF">N7G274_004621</name>
</gene>
<sequence length="559" mass="63541">MYILNAELTHEYLSSPYKMSRIMTTQRSGRFSSPRTPRSTIDVTTTSPYRLATDSPSRQLQWELQQLAISAQEDFNAQLDLENEQREALHKEALNEATARHDRVRREAEQARAQLEQQILAEGRRREEEAQKETDRLRREEEQRLAANRKREEERARAAELEERKLAEAQRKEIEAAEKRQLEIRRKDAETARRLKEEQQAVTRRKEEAQAAKVEAAQNTPAPISTTSAQQAQQALQPTRSAHPNTQFEEEHQRYLTIHQRLKELRKGMASQAKQNAGLKQAMGDMRREIKKSVGQVREGKGANQNQLRNIMNVLRKAATLAEPSVDVTLYLASPPQQIDDPKGPALLVYLLNIFAKAIVAQFVDEAGVKPQIADPIGTVASHIFAISDLRWKDISLIDILIAKFHVVCPVLFGIYGDEQSYEGKRRLGWSKEEDGGPFMPQQRHFERMTGLGAGFAGISLKNYEKARAKNPYPDHHYWQALARIANIPSDQITQTHFVVLKGMIEGYEAKFLHFFGDAAIAALRHVLVELPKRSPPSVASKALAGLPDVLRREKKLVL</sequence>
<evidence type="ECO:0000256" key="4">
    <source>
        <dbReference type="ARBA" id="ARBA00022816"/>
    </source>
</evidence>
<reference evidence="12 13" key="1">
    <citation type="submission" date="2024-09" db="EMBL/GenBank/DDBJ databases">
        <title>Rethinking Asexuality: The Enigmatic Case of Functional Sexual Genes in Lepraria (Stereocaulaceae).</title>
        <authorList>
            <person name="Doellman M."/>
            <person name="Sun Y."/>
            <person name="Barcenas-Pena A."/>
            <person name="Lumbsch H.T."/>
            <person name="Grewe F."/>
        </authorList>
    </citation>
    <scope>NUCLEOTIDE SEQUENCE [LARGE SCALE GENOMIC DNA]</scope>
    <source>
        <strain evidence="12 13">Mercado 3170</strain>
    </source>
</reference>
<feature type="compositionally biased region" description="Polar residues" evidence="11">
    <location>
        <begin position="219"/>
        <end position="228"/>
    </location>
</feature>
<evidence type="ECO:0000256" key="11">
    <source>
        <dbReference type="SAM" id="MobiDB-lite"/>
    </source>
</evidence>
<keyword evidence="13" id="KW-1185">Reference proteome</keyword>
<organism evidence="12 13">
    <name type="scientific">Stereocaulon virgatum</name>
    <dbReference type="NCBI Taxonomy" id="373712"/>
    <lineage>
        <taxon>Eukaryota</taxon>
        <taxon>Fungi</taxon>
        <taxon>Dikarya</taxon>
        <taxon>Ascomycota</taxon>
        <taxon>Pezizomycotina</taxon>
        <taxon>Lecanoromycetes</taxon>
        <taxon>OSLEUM clade</taxon>
        <taxon>Lecanoromycetidae</taxon>
        <taxon>Lecanorales</taxon>
        <taxon>Lecanorineae</taxon>
        <taxon>Stereocaulaceae</taxon>
        <taxon>Stereocaulon</taxon>
    </lineage>
</organism>
<evidence type="ECO:0000256" key="7">
    <source>
        <dbReference type="ARBA" id="ARBA00023132"/>
    </source>
</evidence>
<evidence type="ECO:0000256" key="2">
    <source>
        <dbReference type="ARBA" id="ARBA00011056"/>
    </source>
</evidence>
<protein>
    <recommendedName>
        <fullName evidence="9">mRNA export factor GLE1</fullName>
    </recommendedName>
    <alternativeName>
        <fullName evidence="10">Nucleoporin GLE1</fullName>
    </alternativeName>
</protein>
<dbReference type="PANTHER" id="PTHR12960:SF0">
    <property type="entry name" value="MRNA EXPORT FACTOR GLE1"/>
    <property type="match status" value="1"/>
</dbReference>
<evidence type="ECO:0000256" key="9">
    <source>
        <dbReference type="ARBA" id="ARBA00026227"/>
    </source>
</evidence>
<evidence type="ECO:0000256" key="1">
    <source>
        <dbReference type="ARBA" id="ARBA00004567"/>
    </source>
</evidence>
<evidence type="ECO:0000313" key="12">
    <source>
        <dbReference type="EMBL" id="KAL2042861.1"/>
    </source>
</evidence>
<evidence type="ECO:0000256" key="3">
    <source>
        <dbReference type="ARBA" id="ARBA00022448"/>
    </source>
</evidence>
<keyword evidence="5" id="KW-0653">Protein transport</keyword>